<accession>A0A7R9CSX9</accession>
<feature type="compositionally biased region" description="Basic and acidic residues" evidence="1">
    <location>
        <begin position="345"/>
        <end position="356"/>
    </location>
</feature>
<gene>
    <name evidence="2" type="ORF">TCEB3V08_LOCUS5978</name>
</gene>
<dbReference type="EMBL" id="OC318297">
    <property type="protein sequence ID" value="CAD7401383.1"/>
    <property type="molecule type" value="Genomic_DNA"/>
</dbReference>
<reference evidence="2" key="1">
    <citation type="submission" date="2020-11" db="EMBL/GenBank/DDBJ databases">
        <authorList>
            <person name="Tran Van P."/>
        </authorList>
    </citation>
    <scope>NUCLEOTIDE SEQUENCE</scope>
</reference>
<feature type="region of interest" description="Disordered" evidence="1">
    <location>
        <begin position="34"/>
        <end position="87"/>
    </location>
</feature>
<evidence type="ECO:0000313" key="2">
    <source>
        <dbReference type="EMBL" id="CAD7401383.1"/>
    </source>
</evidence>
<evidence type="ECO:0000256" key="1">
    <source>
        <dbReference type="SAM" id="MobiDB-lite"/>
    </source>
</evidence>
<feature type="compositionally biased region" description="Basic and acidic residues" evidence="1">
    <location>
        <begin position="75"/>
        <end position="87"/>
    </location>
</feature>
<sequence length="480" mass="53532">MCTEKYKDAASQVSDPNILQKIVENIGNVCTQVSSARTHTHPTERCKESSTQTQTPRSSGHTGTLESISEGILDTTRDKDHEPQPIDSGRDTPMCCCECRKVLKELLLENKKHVRRKKEQPIKHLPDNTGLKKCFNCGIQPVSGIGVKDMGQNVEFSSNSSSSMATKLINKESRPAKAPYFTERKTVATETVDTTAVQTSSSVRAMPVIRPHWFSPEDSVCEASDRKLSKICPCCFALEEDLPRQNKKEPLCEDVQLCHCHVEDTSPVGTSDTHQTVGSGLPVEPPIGYILTVESSPSLLLSEEEDMMRKMSLEEIQIKIPSRRPKEVLRENSAVSSKKCISETTSEKKHPKERKLNSTKSSGKKLTLQEYLMMNRPDFVNTAEHRRRCLDQLAYLRELRNKSRQKLLASAVSLINTDSSTGAPSTANLPPPPLCSMPTLYCHRYVLICPGSMPTLYCHRYVLICPGSMPTLYSPHVNDT</sequence>
<name>A0A7R9CSX9_TIMCR</name>
<organism evidence="2">
    <name type="scientific">Timema cristinae</name>
    <name type="common">Walking stick</name>
    <dbReference type="NCBI Taxonomy" id="61476"/>
    <lineage>
        <taxon>Eukaryota</taxon>
        <taxon>Metazoa</taxon>
        <taxon>Ecdysozoa</taxon>
        <taxon>Arthropoda</taxon>
        <taxon>Hexapoda</taxon>
        <taxon>Insecta</taxon>
        <taxon>Pterygota</taxon>
        <taxon>Neoptera</taxon>
        <taxon>Polyneoptera</taxon>
        <taxon>Phasmatodea</taxon>
        <taxon>Timematodea</taxon>
        <taxon>Timematoidea</taxon>
        <taxon>Timematidae</taxon>
        <taxon>Timema</taxon>
    </lineage>
</organism>
<proteinExistence type="predicted"/>
<dbReference type="AlphaFoldDB" id="A0A7R9CSX9"/>
<feature type="region of interest" description="Disordered" evidence="1">
    <location>
        <begin position="329"/>
        <end position="362"/>
    </location>
</feature>
<protein>
    <submittedName>
        <fullName evidence="2">Uncharacterized protein</fullName>
    </submittedName>
</protein>
<feature type="compositionally biased region" description="Polar residues" evidence="1">
    <location>
        <begin position="49"/>
        <end position="67"/>
    </location>
</feature>